<dbReference type="InterPro" id="IPR036259">
    <property type="entry name" value="MFS_trans_sf"/>
</dbReference>
<feature type="transmembrane region" description="Helical" evidence="5">
    <location>
        <begin position="142"/>
        <end position="170"/>
    </location>
</feature>
<evidence type="ECO:0000256" key="1">
    <source>
        <dbReference type="ARBA" id="ARBA00022692"/>
    </source>
</evidence>
<name>A0AAN9G9B3_9CAEN</name>
<feature type="transmembrane region" description="Helical" evidence="5">
    <location>
        <begin position="503"/>
        <end position="529"/>
    </location>
</feature>
<dbReference type="PANTHER" id="PTHR23121:SF9">
    <property type="entry name" value="SODIUM-DEPENDENT GLUCOSE TRANSPORTER 1"/>
    <property type="match status" value="1"/>
</dbReference>
<feature type="transmembrane region" description="Helical" evidence="5">
    <location>
        <begin position="71"/>
        <end position="93"/>
    </location>
</feature>
<dbReference type="GO" id="GO:0022857">
    <property type="term" value="F:transmembrane transporter activity"/>
    <property type="evidence" value="ECO:0007669"/>
    <property type="project" value="InterPro"/>
</dbReference>
<proteinExistence type="predicted"/>
<evidence type="ECO:0000313" key="7">
    <source>
        <dbReference type="Proteomes" id="UP001374579"/>
    </source>
</evidence>
<feature type="transmembrane region" description="Helical" evidence="5">
    <location>
        <begin position="444"/>
        <end position="466"/>
    </location>
</feature>
<feature type="transmembrane region" description="Helical" evidence="5">
    <location>
        <begin position="392"/>
        <end position="412"/>
    </location>
</feature>
<dbReference type="Pfam" id="PF07690">
    <property type="entry name" value="MFS_1"/>
    <property type="match status" value="2"/>
</dbReference>
<gene>
    <name evidence="6" type="ORF">V1264_003485</name>
</gene>
<feature type="transmembrane region" description="Helical" evidence="5">
    <location>
        <begin position="346"/>
        <end position="372"/>
    </location>
</feature>
<keyword evidence="1 5" id="KW-0812">Transmembrane</keyword>
<dbReference type="Proteomes" id="UP001374579">
    <property type="component" value="Unassembled WGS sequence"/>
</dbReference>
<feature type="transmembrane region" description="Helical" evidence="5">
    <location>
        <begin position="281"/>
        <end position="301"/>
    </location>
</feature>
<organism evidence="6 7">
    <name type="scientific">Littorina saxatilis</name>
    <dbReference type="NCBI Taxonomy" id="31220"/>
    <lineage>
        <taxon>Eukaryota</taxon>
        <taxon>Metazoa</taxon>
        <taxon>Spiralia</taxon>
        <taxon>Lophotrochozoa</taxon>
        <taxon>Mollusca</taxon>
        <taxon>Gastropoda</taxon>
        <taxon>Caenogastropoda</taxon>
        <taxon>Littorinimorpha</taxon>
        <taxon>Littorinoidea</taxon>
        <taxon>Littorinidae</taxon>
        <taxon>Littorina</taxon>
    </lineage>
</organism>
<keyword evidence="2 5" id="KW-1133">Transmembrane helix</keyword>
<evidence type="ECO:0000313" key="6">
    <source>
        <dbReference type="EMBL" id="KAK7099334.1"/>
    </source>
</evidence>
<dbReference type="Gene3D" id="1.20.1250.20">
    <property type="entry name" value="MFS general substrate transporter like domains"/>
    <property type="match status" value="2"/>
</dbReference>
<feature type="transmembrane region" description="Helical" evidence="5">
    <location>
        <begin position="473"/>
        <end position="491"/>
    </location>
</feature>
<keyword evidence="3 5" id="KW-0472">Membrane</keyword>
<feature type="region of interest" description="Disordered" evidence="4">
    <location>
        <begin position="318"/>
        <end position="338"/>
    </location>
</feature>
<feature type="transmembrane region" description="Helical" evidence="5">
    <location>
        <begin position="105"/>
        <end position="130"/>
    </location>
</feature>
<protein>
    <submittedName>
        <fullName evidence="6">Uncharacterized protein</fullName>
    </submittedName>
</protein>
<evidence type="ECO:0000256" key="3">
    <source>
        <dbReference type="ARBA" id="ARBA00023136"/>
    </source>
</evidence>
<feature type="transmembrane region" description="Helical" evidence="5">
    <location>
        <begin position="417"/>
        <end position="438"/>
    </location>
</feature>
<dbReference type="SUPFAM" id="SSF103473">
    <property type="entry name" value="MFS general substrate transporter"/>
    <property type="match status" value="1"/>
</dbReference>
<sequence>MAQVTKEEAWRSLLHDEESTEGQALQNYGVKDTTEISKGSSSKEYCIKATEEGITRSVKAQVERRRKVTRCFWICVCYACKGLTEAMIGPAFLDLQLITNTDVQQASALFTAFSAGNMAGSLLVGLLYGLFNPSLLMIGGMLMMAVTSAVTPFCSLFAFMVVVCFFNAVFGTSFGATSTAKAVKTWGAGMALETALHAMSCAYAVGAVAAPLIVELFLAPKIQTVTFNASNFSVLDPRIQLAGFSASSDSFLDPSMVKAGTNRYFYSNETSSGPSVPDTRIHFAFSITAALSFLASIPLLVDIITTRLAARNDVEGSGRDQTLAEKEHRGSRNDDHNGRPNLPRAAYLGTLLWVCVFNAVFLGVEITFPYYLPTFVVLQLGWSKSRGALVTSAFWLAFAGSRFACMFLVRIFRPAQILVSCFSLMVPSFVAFLLASLWQLDWLVWLSSVTAGVATSAVIPSGFSWVNDELMPVTGRVTSVVILAANVGPLLNPMVLGRMMENSGAICLAYALAGEATLCALIFLLLLLFSRTYLRTNYGRFHNDDVTQPLLSVPETVQKG</sequence>
<evidence type="ECO:0000256" key="4">
    <source>
        <dbReference type="SAM" id="MobiDB-lite"/>
    </source>
</evidence>
<dbReference type="AlphaFoldDB" id="A0AAN9G9B3"/>
<comment type="caution">
    <text evidence="6">The sequence shown here is derived from an EMBL/GenBank/DDBJ whole genome shotgun (WGS) entry which is preliminary data.</text>
</comment>
<evidence type="ECO:0000256" key="5">
    <source>
        <dbReference type="SAM" id="Phobius"/>
    </source>
</evidence>
<dbReference type="InterPro" id="IPR011701">
    <property type="entry name" value="MFS"/>
</dbReference>
<keyword evidence="7" id="KW-1185">Reference proteome</keyword>
<reference evidence="6 7" key="1">
    <citation type="submission" date="2024-02" db="EMBL/GenBank/DDBJ databases">
        <title>Chromosome-scale genome assembly of the rough periwinkle Littorina saxatilis.</title>
        <authorList>
            <person name="De Jode A."/>
            <person name="Faria R."/>
            <person name="Formenti G."/>
            <person name="Sims Y."/>
            <person name="Smith T.P."/>
            <person name="Tracey A."/>
            <person name="Wood J.M.D."/>
            <person name="Zagrodzka Z.B."/>
            <person name="Johannesson K."/>
            <person name="Butlin R.K."/>
            <person name="Leder E.H."/>
        </authorList>
    </citation>
    <scope>NUCLEOTIDE SEQUENCE [LARGE SCALE GENOMIC DNA]</scope>
    <source>
        <strain evidence="6">Snail1</strain>
        <tissue evidence="6">Muscle</tissue>
    </source>
</reference>
<accession>A0AAN9G9B3</accession>
<evidence type="ECO:0000256" key="2">
    <source>
        <dbReference type="ARBA" id="ARBA00022989"/>
    </source>
</evidence>
<dbReference type="EMBL" id="JBAMIC010000012">
    <property type="protein sequence ID" value="KAK7099334.1"/>
    <property type="molecule type" value="Genomic_DNA"/>
</dbReference>
<dbReference type="PANTHER" id="PTHR23121">
    <property type="entry name" value="SODIUM-DEPENDENT GLUCOSE TRANSPORTER 1"/>
    <property type="match status" value="1"/>
</dbReference>